<dbReference type="EMBL" id="JBHSNY010000018">
    <property type="protein sequence ID" value="MFC5639221.1"/>
    <property type="molecule type" value="Genomic_DNA"/>
</dbReference>
<keyword evidence="2" id="KW-1185">Reference proteome</keyword>
<accession>A0ABW0V3U2</accession>
<gene>
    <name evidence="1" type="ORF">ACFPZJ_36905</name>
</gene>
<evidence type="ECO:0000313" key="1">
    <source>
        <dbReference type="EMBL" id="MFC5639221.1"/>
    </source>
</evidence>
<proteinExistence type="predicted"/>
<organism evidence="1 2">
    <name type="scientific">Streptomyces bullii</name>
    <dbReference type="NCBI Taxonomy" id="349910"/>
    <lineage>
        <taxon>Bacteria</taxon>
        <taxon>Bacillati</taxon>
        <taxon>Actinomycetota</taxon>
        <taxon>Actinomycetes</taxon>
        <taxon>Kitasatosporales</taxon>
        <taxon>Streptomycetaceae</taxon>
        <taxon>Streptomyces</taxon>
    </lineage>
</organism>
<dbReference type="RefSeq" id="WP_381031039.1">
    <property type="nucleotide sequence ID" value="NZ_JBHSNY010000018.1"/>
</dbReference>
<protein>
    <submittedName>
        <fullName evidence="1">ATP-binding protein</fullName>
    </submittedName>
</protein>
<keyword evidence="1" id="KW-0067">ATP-binding</keyword>
<dbReference type="GO" id="GO:0005524">
    <property type="term" value="F:ATP binding"/>
    <property type="evidence" value="ECO:0007669"/>
    <property type="project" value="UniProtKB-KW"/>
</dbReference>
<keyword evidence="1" id="KW-0547">Nucleotide-binding</keyword>
<reference evidence="2" key="1">
    <citation type="journal article" date="2019" name="Int. J. Syst. Evol. Microbiol.">
        <title>The Global Catalogue of Microorganisms (GCM) 10K type strain sequencing project: providing services to taxonomists for standard genome sequencing and annotation.</title>
        <authorList>
            <consortium name="The Broad Institute Genomics Platform"/>
            <consortium name="The Broad Institute Genome Sequencing Center for Infectious Disease"/>
            <person name="Wu L."/>
            <person name="Ma J."/>
        </authorList>
    </citation>
    <scope>NUCLEOTIDE SEQUENCE [LARGE SCALE GENOMIC DNA]</scope>
    <source>
        <strain evidence="2">CGMCC 4.7248</strain>
    </source>
</reference>
<name>A0ABW0V3U2_9ACTN</name>
<dbReference type="Proteomes" id="UP001596154">
    <property type="component" value="Unassembled WGS sequence"/>
</dbReference>
<comment type="caution">
    <text evidence="1">The sequence shown here is derived from an EMBL/GenBank/DDBJ whole genome shotgun (WGS) entry which is preliminary data.</text>
</comment>
<evidence type="ECO:0000313" key="2">
    <source>
        <dbReference type="Proteomes" id="UP001596154"/>
    </source>
</evidence>
<sequence>MTGSTEDYPPHPHIGGRTAALRALAAWRAAAPGAPRVVVLTGGSGSGRSRLLTGFLMLCEPDYRKRLPLDAMDPSTVPPDLPAPAVPAADGLTAAQLLWLLADHFELNADSTAQVYAELAALDEPVTVVVPDVDRAGPVRAAGEPARLVREVLAPLATTETVRLLAEVPRPLAAELAGGLPPGTAQVIDLDEPQWADPEGLVLHAQVALSPEFGAPELPFTVDPAARLALAAAIGRRAGTSPLVVQLAVNCLLMAPEGFDPADERHLPTSLGEALDLHARRLGADPQTLRLLLAPLALAEADGMPVHLWARLASAVAGQDMGQAIAGGMLLAGPFVQPEEQEAEGADGGRTLLRLMHPAIGDEIRAGLPNVRAAQTQIAMALLKAVPEQDWSKADPYVRDHIAGHTLEAGLLPQLLTDPGLFVHADPVPLRAAVEAVPADELGAPARTYLRTAPLLTRTQAPAVLRAALLETAFVEDGLYEYADAIHGRLGLDLPWRTLWSLPVPGVSAVTVGSLPQPEGPAAPVAVLVVPAGTPGAQPVGEGGGSAVLVHGLLQPDQLPDADPGRILRPSEDERAAAPLGLSRGADYLRVWDRASQEVVAALISDVPFISADLSPDGILVVATERGAKALRIRPADAAIAS</sequence>